<feature type="domain" description="Glucosyltransferase 3-like N-terminal" evidence="2">
    <location>
        <begin position="93"/>
        <end position="168"/>
    </location>
</feature>
<dbReference type="GO" id="GO:0016757">
    <property type="term" value="F:glycosyltransferase activity"/>
    <property type="evidence" value="ECO:0007669"/>
    <property type="project" value="TreeGrafter"/>
</dbReference>
<dbReference type="Gene3D" id="3.40.50.2000">
    <property type="entry name" value="Glycogen Phosphorylase B"/>
    <property type="match status" value="2"/>
</dbReference>
<dbReference type="PATRIC" id="fig|1453497.3.peg.1259"/>
<dbReference type="GO" id="GO:0009103">
    <property type="term" value="P:lipopolysaccharide biosynthetic process"/>
    <property type="evidence" value="ECO:0007669"/>
    <property type="project" value="TreeGrafter"/>
</dbReference>
<keyword evidence="4" id="KW-1185">Reference proteome</keyword>
<dbReference type="PANTHER" id="PTHR46401">
    <property type="entry name" value="GLYCOSYLTRANSFERASE WBBK-RELATED"/>
    <property type="match status" value="1"/>
</dbReference>
<dbReference type="EMBL" id="JFHK01000031">
    <property type="protein sequence ID" value="OAA26754.1"/>
    <property type="molecule type" value="Genomic_DNA"/>
</dbReference>
<dbReference type="STRING" id="1453497.AT15_06300"/>
<accession>A0A176JTV5</accession>
<dbReference type="PANTHER" id="PTHR46401:SF2">
    <property type="entry name" value="GLYCOSYLTRANSFERASE WBBK-RELATED"/>
    <property type="match status" value="1"/>
</dbReference>
<dbReference type="Proteomes" id="UP000077339">
    <property type="component" value="Unassembled WGS sequence"/>
</dbReference>
<comment type="caution">
    <text evidence="3">The sequence shown here is derived from an EMBL/GenBank/DDBJ whole genome shotgun (WGS) entry which is preliminary data.</text>
</comment>
<name>A0A176JTV5_9BACT</name>
<evidence type="ECO:0000256" key="1">
    <source>
        <dbReference type="ARBA" id="ARBA00022679"/>
    </source>
</evidence>
<protein>
    <recommendedName>
        <fullName evidence="2">Glucosyltransferase 3-like N-terminal domain-containing protein</fullName>
    </recommendedName>
</protein>
<dbReference type="SUPFAM" id="SSF53756">
    <property type="entry name" value="UDP-Glycosyltransferase/glycogen phosphorylase"/>
    <property type="match status" value="1"/>
</dbReference>
<gene>
    <name evidence="3" type="ORF">AT15_06300</name>
</gene>
<organism evidence="3 4">
    <name type="scientific">Kosmotoga arenicorallina S304</name>
    <dbReference type="NCBI Taxonomy" id="1453497"/>
    <lineage>
        <taxon>Bacteria</taxon>
        <taxon>Thermotogati</taxon>
        <taxon>Thermotogota</taxon>
        <taxon>Thermotogae</taxon>
        <taxon>Kosmotogales</taxon>
        <taxon>Kosmotogaceae</taxon>
        <taxon>Kosmotoga</taxon>
    </lineage>
</organism>
<dbReference type="AlphaFoldDB" id="A0A176JTV5"/>
<evidence type="ECO:0000259" key="2">
    <source>
        <dbReference type="Pfam" id="PF26334"/>
    </source>
</evidence>
<dbReference type="Pfam" id="PF13692">
    <property type="entry name" value="Glyco_trans_1_4"/>
    <property type="match status" value="1"/>
</dbReference>
<sequence length="378" mass="44746">MDKIVVHIYYGSAGNAGLYIKKIVDAQEKLDYDVKSIVNYYFPFEGSHFEKLFFRYSQLMKDGKMRKIVRYMELFFDHFKTYKLIKKFSQNYKHVFVNYSLNETYAINLSFLKALKRIRNVKLGITVHDIEPFHNDSSKLIVREQDEFLSLADFYIVHNQLSIRKLQERFSAKKDHIYAFKFPLMDLKMMGLRDSKTASKKERIDFLFIGYMRREKGLDVLIDAWRRLQLKYDNVRLTVAGRIPDGVKYSFSGLKNFKLHNRVLNDNEFYNYIYRSDYIILPYTMGTNSGILSTVSSLGKPAITSDLEMFIESSFTIKELMFERGSSDSLYKLLEKVILNHKNQYDVLCRRVLDNIANYDLVFKKEINREFSKIVANE</sequence>
<dbReference type="OrthoDB" id="9771846at2"/>
<evidence type="ECO:0000313" key="4">
    <source>
        <dbReference type="Proteomes" id="UP000077339"/>
    </source>
</evidence>
<dbReference type="RefSeq" id="WP_068349135.1">
    <property type="nucleotide sequence ID" value="NZ_JFHK01000031.1"/>
</dbReference>
<keyword evidence="1" id="KW-0808">Transferase</keyword>
<evidence type="ECO:0000313" key="3">
    <source>
        <dbReference type="EMBL" id="OAA26754.1"/>
    </source>
</evidence>
<reference evidence="3 4" key="1">
    <citation type="submission" date="2014-02" db="EMBL/GenBank/DDBJ databases">
        <title>Kosmotoga genome sequencing.</title>
        <authorList>
            <person name="Pollo S.M."/>
            <person name="Charchuk R."/>
            <person name="Nesbo C.L."/>
        </authorList>
    </citation>
    <scope>NUCLEOTIDE SEQUENCE [LARGE SCALE GENOMIC DNA]</scope>
    <source>
        <strain evidence="3 4">S304</strain>
    </source>
</reference>
<proteinExistence type="predicted"/>
<dbReference type="InterPro" id="IPR058591">
    <property type="entry name" value="Gtf3_N"/>
</dbReference>
<dbReference type="Pfam" id="PF26334">
    <property type="entry name" value="Gtf3_N"/>
    <property type="match status" value="1"/>
</dbReference>